<dbReference type="NCBIfam" id="TIGR04056">
    <property type="entry name" value="OMP_RagA_SusC"/>
    <property type="match status" value="1"/>
</dbReference>
<comment type="subcellular location">
    <subcellularLocation>
        <location evidence="1 8">Cell outer membrane</location>
        <topology evidence="1 8">Multi-pass membrane protein</topology>
    </subcellularLocation>
</comment>
<dbReference type="PROSITE" id="PS52016">
    <property type="entry name" value="TONB_DEPENDENT_REC_3"/>
    <property type="match status" value="1"/>
</dbReference>
<evidence type="ECO:0000256" key="8">
    <source>
        <dbReference type="PROSITE-ProRule" id="PRU01360"/>
    </source>
</evidence>
<comment type="similarity">
    <text evidence="8 9">Belongs to the TonB-dependent receptor family.</text>
</comment>
<dbReference type="Pfam" id="PF13715">
    <property type="entry name" value="CarbopepD_reg_2"/>
    <property type="match status" value="1"/>
</dbReference>
<feature type="domain" description="TonB-dependent receptor plug" evidence="12">
    <location>
        <begin position="112"/>
        <end position="225"/>
    </location>
</feature>
<dbReference type="InterPro" id="IPR023996">
    <property type="entry name" value="TonB-dep_OMP_SusC/RagA"/>
</dbReference>
<evidence type="ECO:0000313" key="13">
    <source>
        <dbReference type="EMBL" id="MBG9378589.1"/>
    </source>
</evidence>
<evidence type="ECO:0000313" key="14">
    <source>
        <dbReference type="Proteomes" id="UP000628448"/>
    </source>
</evidence>
<dbReference type="Pfam" id="PF00593">
    <property type="entry name" value="TonB_dep_Rec_b-barrel"/>
    <property type="match status" value="1"/>
</dbReference>
<evidence type="ECO:0000256" key="6">
    <source>
        <dbReference type="ARBA" id="ARBA00023136"/>
    </source>
</evidence>
<dbReference type="RefSeq" id="WP_196992688.1">
    <property type="nucleotide sequence ID" value="NZ_JADWYR010000003.1"/>
</dbReference>
<evidence type="ECO:0000259" key="12">
    <source>
        <dbReference type="Pfam" id="PF07715"/>
    </source>
</evidence>
<dbReference type="EMBL" id="JADWYR010000003">
    <property type="protein sequence ID" value="MBG9378589.1"/>
    <property type="molecule type" value="Genomic_DNA"/>
</dbReference>
<keyword evidence="3 8" id="KW-1134">Transmembrane beta strand</keyword>
<name>A0A931H077_9BACT</name>
<reference evidence="13" key="1">
    <citation type="submission" date="2020-11" db="EMBL/GenBank/DDBJ databases">
        <title>Bacterial whole genome sequence for Panacibacter sp. DH6.</title>
        <authorList>
            <person name="Le V."/>
            <person name="Ko S."/>
            <person name="Ahn C.-Y."/>
            <person name="Oh H.-M."/>
        </authorList>
    </citation>
    <scope>NUCLEOTIDE SEQUENCE</scope>
    <source>
        <strain evidence="13">DH6</strain>
    </source>
</reference>
<evidence type="ECO:0000259" key="11">
    <source>
        <dbReference type="Pfam" id="PF00593"/>
    </source>
</evidence>
<dbReference type="Gene3D" id="2.170.130.10">
    <property type="entry name" value="TonB-dependent receptor, plug domain"/>
    <property type="match status" value="1"/>
</dbReference>
<gene>
    <name evidence="13" type="ORF">I5907_20315</name>
</gene>
<feature type="signal peptide" evidence="10">
    <location>
        <begin position="1"/>
        <end position="19"/>
    </location>
</feature>
<keyword evidence="7 8" id="KW-0998">Cell outer membrane</keyword>
<dbReference type="InterPro" id="IPR012910">
    <property type="entry name" value="Plug_dom"/>
</dbReference>
<protein>
    <submittedName>
        <fullName evidence="13">TonB-dependent receptor</fullName>
    </submittedName>
</protein>
<evidence type="ECO:0000256" key="4">
    <source>
        <dbReference type="ARBA" id="ARBA00022692"/>
    </source>
</evidence>
<organism evidence="13 14">
    <name type="scientific">Panacibacter microcysteis</name>
    <dbReference type="NCBI Taxonomy" id="2793269"/>
    <lineage>
        <taxon>Bacteria</taxon>
        <taxon>Pseudomonadati</taxon>
        <taxon>Bacteroidota</taxon>
        <taxon>Chitinophagia</taxon>
        <taxon>Chitinophagales</taxon>
        <taxon>Chitinophagaceae</taxon>
        <taxon>Panacibacter</taxon>
    </lineage>
</organism>
<evidence type="ECO:0000256" key="10">
    <source>
        <dbReference type="SAM" id="SignalP"/>
    </source>
</evidence>
<keyword evidence="14" id="KW-1185">Reference proteome</keyword>
<dbReference type="InterPro" id="IPR023997">
    <property type="entry name" value="TonB-dep_OMP_SusC/RagA_CS"/>
</dbReference>
<keyword evidence="10" id="KW-0732">Signal</keyword>
<dbReference type="SUPFAM" id="SSF49464">
    <property type="entry name" value="Carboxypeptidase regulatory domain-like"/>
    <property type="match status" value="1"/>
</dbReference>
<dbReference type="AlphaFoldDB" id="A0A931H077"/>
<dbReference type="Proteomes" id="UP000628448">
    <property type="component" value="Unassembled WGS sequence"/>
</dbReference>
<evidence type="ECO:0000256" key="9">
    <source>
        <dbReference type="RuleBase" id="RU003357"/>
    </source>
</evidence>
<dbReference type="SUPFAM" id="SSF56935">
    <property type="entry name" value="Porins"/>
    <property type="match status" value="1"/>
</dbReference>
<evidence type="ECO:0000256" key="1">
    <source>
        <dbReference type="ARBA" id="ARBA00004571"/>
    </source>
</evidence>
<dbReference type="Pfam" id="PF07715">
    <property type="entry name" value="Plug"/>
    <property type="match status" value="1"/>
</dbReference>
<dbReference type="InterPro" id="IPR000531">
    <property type="entry name" value="Beta-barrel_TonB"/>
</dbReference>
<evidence type="ECO:0000256" key="5">
    <source>
        <dbReference type="ARBA" id="ARBA00023077"/>
    </source>
</evidence>
<dbReference type="InterPro" id="IPR008969">
    <property type="entry name" value="CarboxyPept-like_regulatory"/>
</dbReference>
<keyword evidence="6 8" id="KW-0472">Membrane</keyword>
<feature type="chain" id="PRO_5038002205" evidence="10">
    <location>
        <begin position="20"/>
        <end position="1011"/>
    </location>
</feature>
<keyword evidence="13" id="KW-0675">Receptor</keyword>
<dbReference type="FunFam" id="2.170.130.10:FF:000008">
    <property type="entry name" value="SusC/RagA family TonB-linked outer membrane protein"/>
    <property type="match status" value="1"/>
</dbReference>
<sequence length="1011" mass="110693">MRKLLLSFWGLLFLVISHAQTTVSGKITDGKDGSPIVGATVKSKGGKATVLSQDDGTFSINVEAGIKSLIISFIGYAEKEIPASGSNLLVTMTQSDQSLSEVVVVGYGTKIKKDLTGNIAKVKGADVQNMPVPNLNQALQGRAAGVFVEANNGKVGEGVKIRIRGSGSISASNSPLYVIDGVPISNGSYSGSPLADINFNDIESFDILKDASAAAIYGSRAANGVVLITTKKGKSGKTSFQVNTQYGSNKPTHLRGFLNAKEYVDLLREAAINSDNIEGVDPLDPDQYENSWLEFAEGRLDRYSGWSDWRSLETNTNWEKLAFNDNARTSALDVSASGGNDKTKFYISAAYNNQDGILIGNNFRRISTRINLEQKVSDKFQVGLNLSLSQTVAGRVPNDNEFATPMQIVALSPVTPLRDLDGNVYNSPTTTYSNPYVDYTDGHYKSTTYRNIGNIFGQYSILPSLFFRSEFGVDIQNQNDDQFYGFNTTYGNGTNGYGESDWYQALNYNTNNYFNFNKTFGTVHNLDVVVGMAYQEYKTESANVYGEQFPVEDLQKLASAGLIKGGTSRSNQTAILSYFARLNYKFNNKYLLTASNRIDGSSVFGSDKRYGFFPAFSLGWIITEEKFLETSKVLSFLKLRGSFGLSGNDDGFGSFSSLGLWSGSSYGGTSGLAPIQLANKDLRWEKSNQVDIGLDFGFFNNRLNGEIDYYNRKTQDLIYNVPVPANSGFTSQTVNIGSMENKGVEIVLNGDIISSKSFKWTSSFNISFNKNKVLQLDGEQKLIPGNDGRYLNSLIVGESIGVFYGPKFAGVDPENGDALYYLEDGKATTNDYDAAGNFVVGNPNPTTIAGFNNSFSYKGIELSVLFQGVFGNQVLNGAGGFMSASFDWFDNQTREQLDRWQKPGDITNVPQLRLGYGNGISASSRYVYDADYIRLKNITLAYRLPSSIATRLRLQSARLYVTGVNLLTFTDYPGWDPEVNTDYRAGNINQGSDFYAAPQIKNISIGLNIGF</sequence>
<dbReference type="GO" id="GO:0009279">
    <property type="term" value="C:cell outer membrane"/>
    <property type="evidence" value="ECO:0007669"/>
    <property type="project" value="UniProtKB-SubCell"/>
</dbReference>
<dbReference type="Gene3D" id="2.60.40.1120">
    <property type="entry name" value="Carboxypeptidase-like, regulatory domain"/>
    <property type="match status" value="1"/>
</dbReference>
<dbReference type="InterPro" id="IPR037066">
    <property type="entry name" value="Plug_dom_sf"/>
</dbReference>
<dbReference type="NCBIfam" id="TIGR04057">
    <property type="entry name" value="SusC_RagA_signa"/>
    <property type="match status" value="1"/>
</dbReference>
<evidence type="ECO:0000256" key="3">
    <source>
        <dbReference type="ARBA" id="ARBA00022452"/>
    </source>
</evidence>
<accession>A0A931H077</accession>
<evidence type="ECO:0000256" key="7">
    <source>
        <dbReference type="ARBA" id="ARBA00023237"/>
    </source>
</evidence>
<comment type="caution">
    <text evidence="13">The sequence shown here is derived from an EMBL/GenBank/DDBJ whole genome shotgun (WGS) entry which is preliminary data.</text>
</comment>
<feature type="domain" description="TonB-dependent receptor-like beta-barrel" evidence="11">
    <location>
        <begin position="426"/>
        <end position="838"/>
    </location>
</feature>
<dbReference type="InterPro" id="IPR036942">
    <property type="entry name" value="Beta-barrel_TonB_sf"/>
</dbReference>
<evidence type="ECO:0000256" key="2">
    <source>
        <dbReference type="ARBA" id="ARBA00022448"/>
    </source>
</evidence>
<keyword evidence="2 8" id="KW-0813">Transport</keyword>
<dbReference type="InterPro" id="IPR039426">
    <property type="entry name" value="TonB-dep_rcpt-like"/>
</dbReference>
<keyword evidence="5 9" id="KW-0798">TonB box</keyword>
<keyword evidence="4 8" id="KW-0812">Transmembrane</keyword>
<dbReference type="Gene3D" id="2.40.170.20">
    <property type="entry name" value="TonB-dependent receptor, beta-barrel domain"/>
    <property type="match status" value="1"/>
</dbReference>
<proteinExistence type="inferred from homology"/>